<feature type="compositionally biased region" description="Low complexity" evidence="5">
    <location>
        <begin position="286"/>
        <end position="295"/>
    </location>
</feature>
<gene>
    <name evidence="6" type="ORF">BpHYR1_033191</name>
</gene>
<accession>A0A3M7QMW9</accession>
<evidence type="ECO:0000313" key="7">
    <source>
        <dbReference type="Proteomes" id="UP000276133"/>
    </source>
</evidence>
<dbReference type="GO" id="GO:1904262">
    <property type="term" value="P:negative regulation of TORC1 signaling"/>
    <property type="evidence" value="ECO:0007669"/>
    <property type="project" value="TreeGrafter"/>
</dbReference>
<evidence type="ECO:0000256" key="2">
    <source>
        <dbReference type="ARBA" id="ARBA00008350"/>
    </source>
</evidence>
<comment type="caution">
    <text evidence="6">The sequence shown here is derived from an EMBL/GenBank/DDBJ whole genome shotgun (WGS) entry which is preliminary data.</text>
</comment>
<proteinExistence type="inferred from homology"/>
<dbReference type="EMBL" id="REGN01005613">
    <property type="protein sequence ID" value="RNA12787.1"/>
    <property type="molecule type" value="Genomic_DNA"/>
</dbReference>
<dbReference type="STRING" id="10195.A0A3M7QMW9"/>
<dbReference type="GO" id="GO:0005634">
    <property type="term" value="C:nucleus"/>
    <property type="evidence" value="ECO:0007669"/>
    <property type="project" value="InterPro"/>
</dbReference>
<dbReference type="AlphaFoldDB" id="A0A3M7QMW9"/>
<organism evidence="6 7">
    <name type="scientific">Brachionus plicatilis</name>
    <name type="common">Marine rotifer</name>
    <name type="synonym">Brachionus muelleri</name>
    <dbReference type="NCBI Taxonomy" id="10195"/>
    <lineage>
        <taxon>Eukaryota</taxon>
        <taxon>Metazoa</taxon>
        <taxon>Spiralia</taxon>
        <taxon>Gnathifera</taxon>
        <taxon>Rotifera</taxon>
        <taxon>Eurotatoria</taxon>
        <taxon>Monogononta</taxon>
        <taxon>Pseudotrocha</taxon>
        <taxon>Ploima</taxon>
        <taxon>Brachionidae</taxon>
        <taxon>Brachionus</taxon>
    </lineage>
</organism>
<evidence type="ECO:0000256" key="4">
    <source>
        <dbReference type="SAM" id="Coils"/>
    </source>
</evidence>
<evidence type="ECO:0000313" key="6">
    <source>
        <dbReference type="EMBL" id="RNA12787.1"/>
    </source>
</evidence>
<dbReference type="Gene3D" id="1.20.1290.10">
    <property type="entry name" value="AhpD-like"/>
    <property type="match status" value="1"/>
</dbReference>
<sequence>MISSPISILKKKSFDNLVILLNDQLVSQNEILSNIYSDIYAQEGVVDNLIRVISFHPEFLKEFIGFSNYLMYGQHGALSFDTRHFIAIMASARHHCIYLVKQQEKEFQSQNGKKAWIRSGLEAVPDKLKELNEINKILCHQPWRINSAHIEKILKSNWTVTELLMAVTILTHFHAMSGLVFGCGINENFVQQIEAAEEKRMKEERERKRQEEIKALIELERRRKKSKNCENEFLDEDEDDDYDQDDFDENYADEFFCFENRPVRPSRSELRSSDDFYRARSDSTGTSNRTLSNSSASSCELGIDMLLKEMQMLQNEDRRCKSLSKSSNISIGHPSKHVYASPSGLSPLVLSNSSNYLSDLSNGKLVSRHAHMCAHDANNNLPSMLLNDENLDEALDECICGESFDSSKKKIKTNSIKLGSSNSSSCTSNYISKSYTDYNEAARLNVDLPVIAKTRKLPKLSPMHEKCKLYMKKYEYEADFAYVDFDKVDQSLRLEYYTWDSQGYCTALSLYPDICEYLDKNFKIAVNMTYNTMGTKKDVDTSLFRRAVWHYVHSLYGVQYDDYDYNQIGILLKSPLRRYIKIVCSCPERITKSHYDSIMKEFTHSEKVHVNIVIMEARIQASMLYFLRAINSYFG</sequence>
<dbReference type="GO" id="GO:1901031">
    <property type="term" value="P:regulation of response to reactive oxygen species"/>
    <property type="evidence" value="ECO:0007669"/>
    <property type="project" value="InterPro"/>
</dbReference>
<dbReference type="GO" id="GO:0005737">
    <property type="term" value="C:cytoplasm"/>
    <property type="evidence" value="ECO:0007669"/>
    <property type="project" value="UniProtKB-SubCell"/>
</dbReference>
<dbReference type="GO" id="GO:0016684">
    <property type="term" value="F:oxidoreductase activity, acting on peroxide as acceptor"/>
    <property type="evidence" value="ECO:0007669"/>
    <property type="project" value="TreeGrafter"/>
</dbReference>
<dbReference type="InterPro" id="IPR029032">
    <property type="entry name" value="AhpD-like"/>
</dbReference>
<dbReference type="InterPro" id="IPR006730">
    <property type="entry name" value="Sestrin"/>
</dbReference>
<evidence type="ECO:0000256" key="5">
    <source>
        <dbReference type="SAM" id="MobiDB-lite"/>
    </source>
</evidence>
<keyword evidence="4" id="KW-0175">Coiled coil</keyword>
<reference evidence="6 7" key="1">
    <citation type="journal article" date="2018" name="Sci. Rep.">
        <title>Genomic signatures of local adaptation to the degree of environmental predictability in rotifers.</title>
        <authorList>
            <person name="Franch-Gras L."/>
            <person name="Hahn C."/>
            <person name="Garcia-Roger E.M."/>
            <person name="Carmona M.J."/>
            <person name="Serra M."/>
            <person name="Gomez A."/>
        </authorList>
    </citation>
    <scope>NUCLEOTIDE SEQUENCE [LARGE SCALE GENOMIC DNA]</scope>
    <source>
        <strain evidence="6">HYR1</strain>
    </source>
</reference>
<keyword evidence="3" id="KW-0963">Cytoplasm</keyword>
<comment type="similarity">
    <text evidence="2">Belongs to the sestrin family.</text>
</comment>
<dbReference type="GO" id="GO:0016239">
    <property type="term" value="P:positive regulation of macroautophagy"/>
    <property type="evidence" value="ECO:0007669"/>
    <property type="project" value="TreeGrafter"/>
</dbReference>
<dbReference type="Pfam" id="PF04636">
    <property type="entry name" value="PA26"/>
    <property type="match status" value="2"/>
</dbReference>
<protein>
    <submittedName>
        <fullName evidence="6">Sestrin</fullName>
    </submittedName>
</protein>
<feature type="region of interest" description="Disordered" evidence="5">
    <location>
        <begin position="265"/>
        <end position="295"/>
    </location>
</feature>
<name>A0A3M7QMW9_BRAPC</name>
<keyword evidence="7" id="KW-1185">Reference proteome</keyword>
<evidence type="ECO:0000256" key="3">
    <source>
        <dbReference type="ARBA" id="ARBA00022490"/>
    </source>
</evidence>
<dbReference type="OrthoDB" id="337464at2759"/>
<dbReference type="GO" id="GO:0070728">
    <property type="term" value="F:L-leucine binding"/>
    <property type="evidence" value="ECO:0007669"/>
    <property type="project" value="TreeGrafter"/>
</dbReference>
<dbReference type="PANTHER" id="PTHR12474:SF0">
    <property type="entry name" value="SESTRIN HOMOLOG"/>
    <property type="match status" value="1"/>
</dbReference>
<comment type="subcellular location">
    <subcellularLocation>
        <location evidence="1">Cytoplasm</location>
    </subcellularLocation>
</comment>
<evidence type="ECO:0000256" key="1">
    <source>
        <dbReference type="ARBA" id="ARBA00004496"/>
    </source>
</evidence>
<dbReference type="Proteomes" id="UP000276133">
    <property type="component" value="Unassembled WGS sequence"/>
</dbReference>
<dbReference type="PANTHER" id="PTHR12474">
    <property type="entry name" value="P53 REGULATED PA26 NUCLEAR PROTEIN SESTRIN"/>
    <property type="match status" value="1"/>
</dbReference>
<feature type="coiled-coil region" evidence="4">
    <location>
        <begin position="186"/>
        <end position="222"/>
    </location>
</feature>
<dbReference type="GO" id="GO:1990253">
    <property type="term" value="P:cellular response to leucine starvation"/>
    <property type="evidence" value="ECO:0007669"/>
    <property type="project" value="TreeGrafter"/>
</dbReference>
<dbReference type="SUPFAM" id="SSF69118">
    <property type="entry name" value="AhpD-like"/>
    <property type="match status" value="1"/>
</dbReference>
<feature type="compositionally biased region" description="Basic and acidic residues" evidence="5">
    <location>
        <begin position="266"/>
        <end position="281"/>
    </location>
</feature>
<dbReference type="GO" id="GO:0071233">
    <property type="term" value="P:cellular response to L-leucine"/>
    <property type="evidence" value="ECO:0007669"/>
    <property type="project" value="TreeGrafter"/>
</dbReference>